<keyword evidence="8 10" id="KW-0333">Golgi apparatus</keyword>
<dbReference type="EMBL" id="CAJOBF010009916">
    <property type="protein sequence ID" value="CAF4283245.1"/>
    <property type="molecule type" value="Genomic_DNA"/>
</dbReference>
<dbReference type="EMBL" id="CAJNRG010000504">
    <property type="protein sequence ID" value="CAF2004305.1"/>
    <property type="molecule type" value="Genomic_DNA"/>
</dbReference>
<dbReference type="Proteomes" id="UP000663887">
    <property type="component" value="Unassembled WGS sequence"/>
</dbReference>
<evidence type="ECO:0000256" key="5">
    <source>
        <dbReference type="ARBA" id="ARBA00022692"/>
    </source>
</evidence>
<dbReference type="PANTHER" id="PTHR11214:SF378">
    <property type="entry name" value="BETA-1,3-GALACTOSYLTRANSFERASE 4"/>
    <property type="match status" value="1"/>
</dbReference>
<evidence type="ECO:0000256" key="6">
    <source>
        <dbReference type="ARBA" id="ARBA00022968"/>
    </source>
</evidence>
<keyword evidence="5" id="KW-0812">Transmembrane</keyword>
<accession>A0A816N2I0</accession>
<proteinExistence type="inferred from homology"/>
<comment type="subcellular location">
    <subcellularLocation>
        <location evidence="1 10">Golgi apparatus membrane</location>
        <topology evidence="1 10">Single-pass type II membrane protein</topology>
    </subcellularLocation>
</comment>
<sequence>MSEVTRDSTAKIVYLHALSGSLPMEHNIELCSSNDIDLIIIIISSSSHFLERQSIRETWGSMPNLMNIRSQCLFVVGYQDGNSMFEELLNEAKRKHDLLYLTVDDDSVVGKELHAYKWLKTIVRIYLHNNSLESLFTAHIDPGANKFLFGREIQTSRPQRDKLSRFYTSYKDYPKDLHPPYCSIFGYLMDSKTRNLLTEEGLKDKSPFHFSDVYITGILPERLRFICNNIPFTYHHGSTDECINIIKKQSVESSRSPLIVCSTSLIPEYKFLDFYRIWTVLKHVYKNRMYSTQG</sequence>
<comment type="caution">
    <text evidence="11">The sequence shown here is derived from an EMBL/GenBank/DDBJ whole genome shotgun (WGS) entry which is preliminary data.</text>
</comment>
<evidence type="ECO:0000256" key="9">
    <source>
        <dbReference type="ARBA" id="ARBA00023136"/>
    </source>
</evidence>
<dbReference type="PANTHER" id="PTHR11214">
    <property type="entry name" value="BETA-1,3-N-ACETYLGLUCOSAMINYLTRANSFERASE"/>
    <property type="match status" value="1"/>
</dbReference>
<evidence type="ECO:0000256" key="10">
    <source>
        <dbReference type="RuleBase" id="RU363063"/>
    </source>
</evidence>
<evidence type="ECO:0000256" key="4">
    <source>
        <dbReference type="ARBA" id="ARBA00022679"/>
    </source>
</evidence>
<evidence type="ECO:0000313" key="11">
    <source>
        <dbReference type="EMBL" id="CAF2004305.1"/>
    </source>
</evidence>
<dbReference type="InterPro" id="IPR002659">
    <property type="entry name" value="Glyco_trans_31"/>
</dbReference>
<evidence type="ECO:0000256" key="3">
    <source>
        <dbReference type="ARBA" id="ARBA00022676"/>
    </source>
</evidence>
<evidence type="ECO:0000313" key="12">
    <source>
        <dbReference type="EMBL" id="CAF4283245.1"/>
    </source>
</evidence>
<dbReference type="GO" id="GO:0000139">
    <property type="term" value="C:Golgi membrane"/>
    <property type="evidence" value="ECO:0007669"/>
    <property type="project" value="UniProtKB-SubCell"/>
</dbReference>
<gene>
    <name evidence="12" type="ORF">UXM345_LOCUS32461</name>
    <name evidence="11" type="ORF">XDN619_LOCUS3451</name>
</gene>
<comment type="similarity">
    <text evidence="2 10">Belongs to the glycosyltransferase 31 family.</text>
</comment>
<dbReference type="GO" id="GO:0006493">
    <property type="term" value="P:protein O-linked glycosylation"/>
    <property type="evidence" value="ECO:0007669"/>
    <property type="project" value="TreeGrafter"/>
</dbReference>
<evidence type="ECO:0000256" key="7">
    <source>
        <dbReference type="ARBA" id="ARBA00022989"/>
    </source>
</evidence>
<evidence type="ECO:0000256" key="2">
    <source>
        <dbReference type="ARBA" id="ARBA00008661"/>
    </source>
</evidence>
<dbReference type="EC" id="2.4.1.-" evidence="10"/>
<keyword evidence="4" id="KW-0808">Transferase</keyword>
<dbReference type="Pfam" id="PF01762">
    <property type="entry name" value="Galactosyl_T"/>
    <property type="match status" value="1"/>
</dbReference>
<protein>
    <recommendedName>
        <fullName evidence="10">Hexosyltransferase</fullName>
        <ecNumber evidence="10">2.4.1.-</ecNumber>
    </recommendedName>
</protein>
<keyword evidence="6" id="KW-0735">Signal-anchor</keyword>
<dbReference type="Proteomes" id="UP000663842">
    <property type="component" value="Unassembled WGS sequence"/>
</dbReference>
<dbReference type="GO" id="GO:0016758">
    <property type="term" value="F:hexosyltransferase activity"/>
    <property type="evidence" value="ECO:0007669"/>
    <property type="project" value="InterPro"/>
</dbReference>
<name>A0A816N2I0_9BILA</name>
<dbReference type="AlphaFoldDB" id="A0A816N2I0"/>
<reference evidence="11" key="1">
    <citation type="submission" date="2021-02" db="EMBL/GenBank/DDBJ databases">
        <authorList>
            <person name="Nowell W R."/>
        </authorList>
    </citation>
    <scope>NUCLEOTIDE SEQUENCE</scope>
</reference>
<evidence type="ECO:0000313" key="13">
    <source>
        <dbReference type="Proteomes" id="UP000663887"/>
    </source>
</evidence>
<keyword evidence="3 10" id="KW-0328">Glycosyltransferase</keyword>
<evidence type="ECO:0000256" key="1">
    <source>
        <dbReference type="ARBA" id="ARBA00004323"/>
    </source>
</evidence>
<evidence type="ECO:0000256" key="8">
    <source>
        <dbReference type="ARBA" id="ARBA00023034"/>
    </source>
</evidence>
<organism evidence="11 13">
    <name type="scientific">Rotaria magnacalcarata</name>
    <dbReference type="NCBI Taxonomy" id="392030"/>
    <lineage>
        <taxon>Eukaryota</taxon>
        <taxon>Metazoa</taxon>
        <taxon>Spiralia</taxon>
        <taxon>Gnathifera</taxon>
        <taxon>Rotifera</taxon>
        <taxon>Eurotatoria</taxon>
        <taxon>Bdelloidea</taxon>
        <taxon>Philodinida</taxon>
        <taxon>Philodinidae</taxon>
        <taxon>Rotaria</taxon>
    </lineage>
</organism>
<keyword evidence="7" id="KW-1133">Transmembrane helix</keyword>
<keyword evidence="9" id="KW-0472">Membrane</keyword>